<dbReference type="EMBL" id="MU276041">
    <property type="protein sequence ID" value="KAI0042915.1"/>
    <property type="molecule type" value="Genomic_DNA"/>
</dbReference>
<keyword evidence="2" id="KW-1185">Reference proteome</keyword>
<evidence type="ECO:0000313" key="1">
    <source>
        <dbReference type="EMBL" id="KAI0042915.1"/>
    </source>
</evidence>
<gene>
    <name evidence="1" type="ORF">FA95DRAFT_1682224</name>
</gene>
<reference evidence="1" key="1">
    <citation type="submission" date="2021-02" db="EMBL/GenBank/DDBJ databases">
        <authorList>
            <consortium name="DOE Joint Genome Institute"/>
            <person name="Ahrendt S."/>
            <person name="Looney B.P."/>
            <person name="Miyauchi S."/>
            <person name="Morin E."/>
            <person name="Drula E."/>
            <person name="Courty P.E."/>
            <person name="Chicoki N."/>
            <person name="Fauchery L."/>
            <person name="Kohler A."/>
            <person name="Kuo A."/>
            <person name="Labutti K."/>
            <person name="Pangilinan J."/>
            <person name="Lipzen A."/>
            <person name="Riley R."/>
            <person name="Andreopoulos W."/>
            <person name="He G."/>
            <person name="Johnson J."/>
            <person name="Barry K.W."/>
            <person name="Grigoriev I.V."/>
            <person name="Nagy L."/>
            <person name="Hibbett D."/>
            <person name="Henrissat B."/>
            <person name="Matheny P.B."/>
            <person name="Labbe J."/>
            <person name="Martin F."/>
        </authorList>
    </citation>
    <scope>NUCLEOTIDE SEQUENCE</scope>
    <source>
        <strain evidence="1">FP105234-sp</strain>
    </source>
</reference>
<evidence type="ECO:0000313" key="2">
    <source>
        <dbReference type="Proteomes" id="UP000814033"/>
    </source>
</evidence>
<protein>
    <submittedName>
        <fullName evidence="1">Cytochrome P450</fullName>
    </submittedName>
</protein>
<name>A0ACB8RH46_9AGAM</name>
<dbReference type="Proteomes" id="UP000814033">
    <property type="component" value="Unassembled WGS sequence"/>
</dbReference>
<organism evidence="1 2">
    <name type="scientific">Auriscalpium vulgare</name>
    <dbReference type="NCBI Taxonomy" id="40419"/>
    <lineage>
        <taxon>Eukaryota</taxon>
        <taxon>Fungi</taxon>
        <taxon>Dikarya</taxon>
        <taxon>Basidiomycota</taxon>
        <taxon>Agaricomycotina</taxon>
        <taxon>Agaricomycetes</taxon>
        <taxon>Russulales</taxon>
        <taxon>Auriscalpiaceae</taxon>
        <taxon>Auriscalpium</taxon>
    </lineage>
</organism>
<reference evidence="1" key="2">
    <citation type="journal article" date="2022" name="New Phytol.">
        <title>Evolutionary transition to the ectomycorrhizal habit in the genomes of a hyperdiverse lineage of mushroom-forming fungi.</title>
        <authorList>
            <person name="Looney B."/>
            <person name="Miyauchi S."/>
            <person name="Morin E."/>
            <person name="Drula E."/>
            <person name="Courty P.E."/>
            <person name="Kohler A."/>
            <person name="Kuo A."/>
            <person name="LaButti K."/>
            <person name="Pangilinan J."/>
            <person name="Lipzen A."/>
            <person name="Riley R."/>
            <person name="Andreopoulos W."/>
            <person name="He G."/>
            <person name="Johnson J."/>
            <person name="Nolan M."/>
            <person name="Tritt A."/>
            <person name="Barry K.W."/>
            <person name="Grigoriev I.V."/>
            <person name="Nagy L.G."/>
            <person name="Hibbett D."/>
            <person name="Henrissat B."/>
            <person name="Matheny P.B."/>
            <person name="Labbe J."/>
            <person name="Martin F.M."/>
        </authorList>
    </citation>
    <scope>NUCLEOTIDE SEQUENCE</scope>
    <source>
        <strain evidence="1">FP105234-sp</strain>
    </source>
</reference>
<comment type="caution">
    <text evidence="1">The sequence shown here is derived from an EMBL/GenBank/DDBJ whole genome shotgun (WGS) entry which is preliminary data.</text>
</comment>
<proteinExistence type="predicted"/>
<accession>A0ACB8RH46</accession>
<sequence length="551" mass="61470">MAISFADVVLAGEILLLTGAGLVVFSILRHRVKQLSLWKIPGPPSRSLWSGNIRQIFHANAWSYQEELFQQYGSVLRTTGLLGDIRLLVSDPVACTTILLKEQDIFEETPWFTETNRHAFGPSLLSATGAAHRKQRKMLNPVFSIKHMRHLIPLFQNLTAELRDILYARTEDGTTDLNMADWFSRLALELIAQGGLGHTFNTMNADGKGGEFSRAVKEFSPSLSKVAPWRPLFPLISTIIPPKILRFGAMCLPWPDLHNLIRISDEIHANASAIFEKKKALLNEGDAAFMDQIGEGKDIITILLKANLNASEQDRLPDEQILSQMSMLLFAATDTTSGAISRIMQTLADRQDIQEKLREELTEAQDKAGGRLGYDELTYGLPYLDAVCREILRIHPPVPLVQRMCQADTTIPVSTPIQTVDGPIKSIYVPKKTTVMVNVRAINRDPSIWGPDAAELKPERWLSPLPETVTQARIPGVYSNTLTFFGGGHACIGFKFAQLEMKVVLAELIPHFRFYPDKKQEVFWRFGGIITPGVRGSTVVGPQMPLIVERV</sequence>